<dbReference type="InterPro" id="IPR036397">
    <property type="entry name" value="RNaseH_sf"/>
</dbReference>
<sequence length="121" mass="13784">MERPNRQKHLSVAQRGAIIGQHMGGLSNAAIARSLNVSDNCSFHRSRYTRQWFSAHPELELIRAPVNSPDLNPIENTWAMVVKGWETIYPRNKTRLEEKLYASMPHRMQAVIDANGGPTKY</sequence>
<evidence type="ECO:0000259" key="1">
    <source>
        <dbReference type="Pfam" id="PF13358"/>
    </source>
</evidence>
<dbReference type="EMBL" id="WJQU01000002">
    <property type="protein sequence ID" value="KAJ6642598.1"/>
    <property type="molecule type" value="Genomic_DNA"/>
</dbReference>
<accession>A0A9Q0S3G8</accession>
<dbReference type="Pfam" id="PF13358">
    <property type="entry name" value="DDE_3"/>
    <property type="match status" value="1"/>
</dbReference>
<dbReference type="AlphaFoldDB" id="A0A9Q0S3G8"/>
<keyword evidence="3" id="KW-1185">Reference proteome</keyword>
<comment type="caution">
    <text evidence="2">The sequence shown here is derived from an EMBL/GenBank/DDBJ whole genome shotgun (WGS) entry which is preliminary data.</text>
</comment>
<proteinExistence type="predicted"/>
<dbReference type="Proteomes" id="UP001151699">
    <property type="component" value="Chromosome B"/>
</dbReference>
<protein>
    <submittedName>
        <fullName evidence="2">Transposable element Tcb2 transposase</fullName>
    </submittedName>
</protein>
<dbReference type="InterPro" id="IPR038717">
    <property type="entry name" value="Tc1-like_DDE_dom"/>
</dbReference>
<dbReference type="GO" id="GO:0003676">
    <property type="term" value="F:nucleic acid binding"/>
    <property type="evidence" value="ECO:0007669"/>
    <property type="project" value="InterPro"/>
</dbReference>
<organism evidence="2 3">
    <name type="scientific">Pseudolycoriella hygida</name>
    <dbReference type="NCBI Taxonomy" id="35572"/>
    <lineage>
        <taxon>Eukaryota</taxon>
        <taxon>Metazoa</taxon>
        <taxon>Ecdysozoa</taxon>
        <taxon>Arthropoda</taxon>
        <taxon>Hexapoda</taxon>
        <taxon>Insecta</taxon>
        <taxon>Pterygota</taxon>
        <taxon>Neoptera</taxon>
        <taxon>Endopterygota</taxon>
        <taxon>Diptera</taxon>
        <taxon>Nematocera</taxon>
        <taxon>Sciaroidea</taxon>
        <taxon>Sciaridae</taxon>
        <taxon>Pseudolycoriella</taxon>
    </lineage>
</organism>
<reference evidence="2" key="1">
    <citation type="submission" date="2022-07" db="EMBL/GenBank/DDBJ databases">
        <authorList>
            <person name="Trinca V."/>
            <person name="Uliana J.V.C."/>
            <person name="Torres T.T."/>
            <person name="Ward R.J."/>
            <person name="Monesi N."/>
        </authorList>
    </citation>
    <scope>NUCLEOTIDE SEQUENCE</scope>
    <source>
        <strain evidence="2">HSMRA1968</strain>
        <tissue evidence="2">Whole embryos</tissue>
    </source>
</reference>
<dbReference type="OrthoDB" id="9996331at2759"/>
<evidence type="ECO:0000313" key="2">
    <source>
        <dbReference type="EMBL" id="KAJ6642598.1"/>
    </source>
</evidence>
<gene>
    <name evidence="2" type="primary">TCB2_2</name>
    <name evidence="2" type="ORF">Bhyg_07551</name>
</gene>
<dbReference type="Gene3D" id="3.30.420.10">
    <property type="entry name" value="Ribonuclease H-like superfamily/Ribonuclease H"/>
    <property type="match status" value="1"/>
</dbReference>
<evidence type="ECO:0000313" key="3">
    <source>
        <dbReference type="Proteomes" id="UP001151699"/>
    </source>
</evidence>
<name>A0A9Q0S3G8_9DIPT</name>
<feature type="domain" description="Tc1-like transposase DDE" evidence="1">
    <location>
        <begin position="37"/>
        <end position="92"/>
    </location>
</feature>